<feature type="domain" description="Glycosyl transferase family 51" evidence="13">
    <location>
        <begin position="75"/>
        <end position="243"/>
    </location>
</feature>
<dbReference type="InterPro" id="IPR012338">
    <property type="entry name" value="Beta-lactam/transpept-like"/>
</dbReference>
<comment type="catalytic activity">
    <reaction evidence="11">
        <text>[GlcNAc-(1-&gt;4)-Mur2Ac(oyl-L-Ala-gamma-D-Glu-L-Lys-D-Ala-D-Ala)](n)-di-trans,octa-cis-undecaprenyl diphosphate + beta-D-GlcNAc-(1-&gt;4)-Mur2Ac(oyl-L-Ala-gamma-D-Glu-L-Lys-D-Ala-D-Ala)-di-trans,octa-cis-undecaprenyl diphosphate = [GlcNAc-(1-&gt;4)-Mur2Ac(oyl-L-Ala-gamma-D-Glu-L-Lys-D-Ala-D-Ala)](n+1)-di-trans,octa-cis-undecaprenyl diphosphate + di-trans,octa-cis-undecaprenyl diphosphate + H(+)</text>
        <dbReference type="Rhea" id="RHEA:23708"/>
        <dbReference type="Rhea" id="RHEA-COMP:9602"/>
        <dbReference type="Rhea" id="RHEA-COMP:9603"/>
        <dbReference type="ChEBI" id="CHEBI:15378"/>
        <dbReference type="ChEBI" id="CHEBI:58405"/>
        <dbReference type="ChEBI" id="CHEBI:60033"/>
        <dbReference type="ChEBI" id="CHEBI:78435"/>
        <dbReference type="EC" id="2.4.99.28"/>
    </reaction>
</comment>
<evidence type="ECO:0000256" key="11">
    <source>
        <dbReference type="ARBA" id="ARBA00049902"/>
    </source>
</evidence>
<dbReference type="SUPFAM" id="SSF53955">
    <property type="entry name" value="Lysozyme-like"/>
    <property type="match status" value="1"/>
</dbReference>
<comment type="similarity">
    <text evidence="2">In the C-terminal section; belongs to the transpeptidase family.</text>
</comment>
<evidence type="ECO:0000256" key="5">
    <source>
        <dbReference type="ARBA" id="ARBA00022670"/>
    </source>
</evidence>
<evidence type="ECO:0000256" key="3">
    <source>
        <dbReference type="ARBA" id="ARBA00007739"/>
    </source>
</evidence>
<evidence type="ECO:0000256" key="7">
    <source>
        <dbReference type="ARBA" id="ARBA00022679"/>
    </source>
</evidence>
<dbReference type="GO" id="GO:0030288">
    <property type="term" value="C:outer membrane-bounded periplasmic space"/>
    <property type="evidence" value="ECO:0007669"/>
    <property type="project" value="TreeGrafter"/>
</dbReference>
<evidence type="ECO:0000256" key="1">
    <source>
        <dbReference type="ARBA" id="ARBA00004752"/>
    </source>
</evidence>
<evidence type="ECO:0000256" key="9">
    <source>
        <dbReference type="ARBA" id="ARBA00023268"/>
    </source>
</evidence>
<dbReference type="Pfam" id="PF06832">
    <property type="entry name" value="BiPBP_C"/>
    <property type="match status" value="1"/>
</dbReference>
<dbReference type="GO" id="GO:0006508">
    <property type="term" value="P:proteolysis"/>
    <property type="evidence" value="ECO:0007669"/>
    <property type="project" value="UniProtKB-KW"/>
</dbReference>
<keyword evidence="7" id="KW-0808">Transferase</keyword>
<dbReference type="SUPFAM" id="SSF56601">
    <property type="entry name" value="beta-lactamase/transpeptidase-like"/>
    <property type="match status" value="1"/>
</dbReference>
<accession>A0A1H1QRC1</accession>
<dbReference type="GO" id="GO:0004180">
    <property type="term" value="F:carboxypeptidase activity"/>
    <property type="evidence" value="ECO:0007669"/>
    <property type="project" value="UniProtKB-KW"/>
</dbReference>
<keyword evidence="9" id="KW-0511">Multifunctional enzyme</keyword>
<dbReference type="Proteomes" id="UP000243904">
    <property type="component" value="Chromosome I"/>
</dbReference>
<reference evidence="16" key="1">
    <citation type="submission" date="2016-10" db="EMBL/GenBank/DDBJ databases">
        <authorList>
            <person name="Varghese N."/>
            <person name="Submissions S."/>
        </authorList>
    </citation>
    <scope>NUCLEOTIDE SEQUENCE [LARGE SCALE GENOMIC DNA]</scope>
    <source>
        <strain evidence="16">GAS369</strain>
    </source>
</reference>
<comment type="pathway">
    <text evidence="1">Cell wall biogenesis; peptidoglycan biosynthesis.</text>
</comment>
<dbReference type="InterPro" id="IPR036950">
    <property type="entry name" value="PBP_transglycosylase"/>
</dbReference>
<dbReference type="PANTHER" id="PTHR32282:SF15">
    <property type="entry name" value="PENICILLIN-BINDING PROTEIN 1C"/>
    <property type="match status" value="1"/>
</dbReference>
<evidence type="ECO:0000313" key="15">
    <source>
        <dbReference type="EMBL" id="SDS25449.1"/>
    </source>
</evidence>
<dbReference type="GO" id="GO:0008658">
    <property type="term" value="F:penicillin binding"/>
    <property type="evidence" value="ECO:0007669"/>
    <property type="project" value="InterPro"/>
</dbReference>
<dbReference type="InterPro" id="IPR009647">
    <property type="entry name" value="PBP_C"/>
</dbReference>
<dbReference type="EC" id="2.4.99.28" evidence="10"/>
<name>A0A1H1QRC1_9BRAD</name>
<dbReference type="PANTHER" id="PTHR32282">
    <property type="entry name" value="BINDING PROTEIN TRANSPEPTIDASE, PUTATIVE-RELATED"/>
    <property type="match status" value="1"/>
</dbReference>
<keyword evidence="16" id="KW-1185">Reference proteome</keyword>
<dbReference type="Pfam" id="PF00912">
    <property type="entry name" value="Transgly"/>
    <property type="match status" value="1"/>
</dbReference>
<sequence length="707" mass="76229">MSAAETIAPLAPRERRWRRLKLAGAASAAAGLLLIGAFAAWVVSLGPLPLAQAQQVSTTVVDRNGKLLRAYAMADGRWRLPVDARTSVDPTYLKLLLAYEDKRFYSHAGVDPLALGRAALQLITRDRIVSGGSTITMQLARLMEPRRERSVHAKLRQMVRAVELERELTKDQILNLYLALAPYGGNLEGIRAASIAYFGKEPKRLSLAESALLVALPQSPENRRLDRHPDVALLARDRVLDRMVEDGQVSEEDAVAAKAVPVARLRKPIPILAPHSADRAVATVKDMPVIWLTLDSGLQRVLEALAQDRAIALGPNISVGILAVDNESGDVLARVGSPDYFDDHRAGQVDMTRAVRSPGSTLKPFIYGLAFEDGFVHPESLIDDRPIRFGDYAPQDFDMTFQGTVPVRKALQLSLNVPAIALLDRVGASRLSSRLRQAGGNLVLPKDEAPGLAMGLGGVGITLQDLVQLYSGIPRLGTTRPLREILNGKDEPRDPLRLMDQAAAWQVGNVLMGTPPPENAPQHRIAFKTGTSYGYRDAWSVGFDGRMTIGVWVGRPDGAPVPGLVGRTAAAPILFDAFARTGKLPLPLPKPPKGVLIASNAKLPLPLRRFRPLGELVRTGSEQAPHIQFPLNGSRIDVSGSSDGQFSAMPVRVAGGVLPMTMMVNGVAAGEIGSRRQRLVDPPGPGFVRLTVIDATGAADTVVVRIQ</sequence>
<dbReference type="RefSeq" id="WP_146686781.1">
    <property type="nucleotide sequence ID" value="NZ_LT629750.1"/>
</dbReference>
<dbReference type="Gene3D" id="1.10.3810.10">
    <property type="entry name" value="Biosynthetic peptidoglycan transglycosylase-like"/>
    <property type="match status" value="1"/>
</dbReference>
<keyword evidence="5" id="KW-0645">Protease</keyword>
<keyword evidence="4" id="KW-0121">Carboxypeptidase</keyword>
<dbReference type="UniPathway" id="UPA00219"/>
<evidence type="ECO:0000259" key="14">
    <source>
        <dbReference type="Pfam" id="PF06832"/>
    </source>
</evidence>
<evidence type="ECO:0000256" key="4">
    <source>
        <dbReference type="ARBA" id="ARBA00022645"/>
    </source>
</evidence>
<keyword evidence="6" id="KW-0328">Glycosyltransferase</keyword>
<dbReference type="InterPro" id="IPR050396">
    <property type="entry name" value="Glycosyltr_51/Transpeptidase"/>
</dbReference>
<evidence type="ECO:0000256" key="8">
    <source>
        <dbReference type="ARBA" id="ARBA00022801"/>
    </source>
</evidence>
<dbReference type="InterPro" id="IPR001460">
    <property type="entry name" value="PCN-bd_Tpept"/>
</dbReference>
<dbReference type="EMBL" id="LT629750">
    <property type="protein sequence ID" value="SDS25449.1"/>
    <property type="molecule type" value="Genomic_DNA"/>
</dbReference>
<dbReference type="InterPro" id="IPR023346">
    <property type="entry name" value="Lysozyme-like_dom_sf"/>
</dbReference>
<dbReference type="InterPro" id="IPR001264">
    <property type="entry name" value="Glyco_trans_51"/>
</dbReference>
<dbReference type="InterPro" id="IPR011815">
    <property type="entry name" value="PBP_1c"/>
</dbReference>
<evidence type="ECO:0000256" key="10">
    <source>
        <dbReference type="ARBA" id="ARBA00044770"/>
    </source>
</evidence>
<gene>
    <name evidence="15" type="ORF">SAMN05444158_1487</name>
</gene>
<dbReference type="NCBIfam" id="TIGR02073">
    <property type="entry name" value="PBP_1c"/>
    <property type="match status" value="1"/>
</dbReference>
<feature type="domain" description="Penicillin-binding C-terminal" evidence="14">
    <location>
        <begin position="618"/>
        <end position="704"/>
    </location>
</feature>
<evidence type="ECO:0000313" key="16">
    <source>
        <dbReference type="Proteomes" id="UP000243904"/>
    </source>
</evidence>
<evidence type="ECO:0000256" key="2">
    <source>
        <dbReference type="ARBA" id="ARBA00007090"/>
    </source>
</evidence>
<feature type="domain" description="Penicillin-binding protein transpeptidase" evidence="12">
    <location>
        <begin position="320"/>
        <end position="536"/>
    </location>
</feature>
<dbReference type="AlphaFoldDB" id="A0A1H1QRC1"/>
<organism evidence="15 16">
    <name type="scientific">Bradyrhizobium canariense</name>
    <dbReference type="NCBI Taxonomy" id="255045"/>
    <lineage>
        <taxon>Bacteria</taxon>
        <taxon>Pseudomonadati</taxon>
        <taxon>Pseudomonadota</taxon>
        <taxon>Alphaproteobacteria</taxon>
        <taxon>Hyphomicrobiales</taxon>
        <taxon>Nitrobacteraceae</taxon>
        <taxon>Bradyrhizobium</taxon>
    </lineage>
</organism>
<evidence type="ECO:0000259" key="12">
    <source>
        <dbReference type="Pfam" id="PF00905"/>
    </source>
</evidence>
<dbReference type="GO" id="GO:0008955">
    <property type="term" value="F:peptidoglycan glycosyltransferase activity"/>
    <property type="evidence" value="ECO:0007669"/>
    <property type="project" value="UniProtKB-EC"/>
</dbReference>
<keyword evidence="8" id="KW-0378">Hydrolase</keyword>
<proteinExistence type="inferred from homology"/>
<dbReference type="Pfam" id="PF00905">
    <property type="entry name" value="Transpeptidase"/>
    <property type="match status" value="1"/>
</dbReference>
<evidence type="ECO:0000256" key="6">
    <source>
        <dbReference type="ARBA" id="ARBA00022676"/>
    </source>
</evidence>
<protein>
    <recommendedName>
        <fullName evidence="10">peptidoglycan glycosyltransferase</fullName>
        <ecNumber evidence="10">2.4.99.28</ecNumber>
    </recommendedName>
</protein>
<dbReference type="Gene3D" id="3.40.710.10">
    <property type="entry name" value="DD-peptidase/beta-lactamase superfamily"/>
    <property type="match status" value="1"/>
</dbReference>
<comment type="similarity">
    <text evidence="3">In the N-terminal section; belongs to the glycosyltransferase 51 family.</text>
</comment>
<evidence type="ECO:0000259" key="13">
    <source>
        <dbReference type="Pfam" id="PF00912"/>
    </source>
</evidence>
<dbReference type="GO" id="GO:0009252">
    <property type="term" value="P:peptidoglycan biosynthetic process"/>
    <property type="evidence" value="ECO:0007669"/>
    <property type="project" value="UniProtKB-UniPathway"/>
</dbReference>